<keyword evidence="1" id="KW-1133">Transmembrane helix</keyword>
<organism evidence="2 3">
    <name type="scientific">Schleiferilactobacillus harbinensis</name>
    <dbReference type="NCBI Taxonomy" id="304207"/>
    <lineage>
        <taxon>Bacteria</taxon>
        <taxon>Bacillati</taxon>
        <taxon>Bacillota</taxon>
        <taxon>Bacilli</taxon>
        <taxon>Lactobacillales</taxon>
        <taxon>Lactobacillaceae</taxon>
        <taxon>Schleiferilactobacillus</taxon>
    </lineage>
</organism>
<dbReference type="EMBL" id="CP045143">
    <property type="protein sequence ID" value="QFR22524.1"/>
    <property type="molecule type" value="Genomic_DNA"/>
</dbReference>
<reference evidence="2 3" key="1">
    <citation type="submission" date="2019-10" db="EMBL/GenBank/DDBJ databases">
        <title>The completed genome of Lactobacillus harbinensis M1.</title>
        <authorList>
            <person name="Zheng Y."/>
        </authorList>
    </citation>
    <scope>NUCLEOTIDE SEQUENCE [LARGE SCALE GENOMIC DNA]</scope>
    <source>
        <strain evidence="2 3">M1</strain>
    </source>
</reference>
<evidence type="ECO:0000256" key="1">
    <source>
        <dbReference type="SAM" id="Phobius"/>
    </source>
</evidence>
<sequence length="183" mass="20417">MRKILAFISSYFPLFLFISVRGWIVKDGASGALQTIEHWAGMSLSIIGVAYLLVIYFMPSSFKDAAEGERVAKVSNDSLINYLMAYVIPSFLSSEDMTLATFLINILVIIMIAILYVRLDLVFLNPLLAIFGFLPRAETTTGKIYLTNLTPMELQARIDSKRGVNGSTIADNVIFAKKKDNEF</sequence>
<gene>
    <name evidence="2" type="ORF">D1010_03195</name>
</gene>
<dbReference type="Proteomes" id="UP000326779">
    <property type="component" value="Chromosome"/>
</dbReference>
<dbReference type="AlphaFoldDB" id="A0A5P8M2L3"/>
<name>A0A5P8M2L3_9LACO</name>
<keyword evidence="1" id="KW-0812">Transmembrane</keyword>
<evidence type="ECO:0000313" key="2">
    <source>
        <dbReference type="EMBL" id="QFR22524.1"/>
    </source>
</evidence>
<feature type="transmembrane region" description="Helical" evidence="1">
    <location>
        <begin position="38"/>
        <end position="58"/>
    </location>
</feature>
<accession>A0A5P8M2L3</accession>
<dbReference type="RefSeq" id="WP_152260215.1">
    <property type="nucleotide sequence ID" value="NZ_CP045143.1"/>
</dbReference>
<evidence type="ECO:0000313" key="3">
    <source>
        <dbReference type="Proteomes" id="UP000326779"/>
    </source>
</evidence>
<proteinExistence type="predicted"/>
<keyword evidence="1" id="KW-0472">Membrane</keyword>
<dbReference type="KEGG" id="lhb:D1010_03195"/>
<protein>
    <submittedName>
        <fullName evidence="2">Uncharacterized protein</fullName>
    </submittedName>
</protein>
<feature type="transmembrane region" description="Helical" evidence="1">
    <location>
        <begin position="100"/>
        <end position="119"/>
    </location>
</feature>